<dbReference type="Proteomes" id="UP001454036">
    <property type="component" value="Unassembled WGS sequence"/>
</dbReference>
<feature type="compositionally biased region" description="Polar residues" evidence="1">
    <location>
        <begin position="244"/>
        <end position="256"/>
    </location>
</feature>
<accession>A0AAV3R221</accession>
<gene>
    <name evidence="3" type="ORF">LIER_24084</name>
</gene>
<evidence type="ECO:0000313" key="4">
    <source>
        <dbReference type="Proteomes" id="UP001454036"/>
    </source>
</evidence>
<name>A0AAV3R221_LITER</name>
<evidence type="ECO:0000256" key="1">
    <source>
        <dbReference type="SAM" id="MobiDB-lite"/>
    </source>
</evidence>
<evidence type="ECO:0000259" key="2">
    <source>
        <dbReference type="Pfam" id="PF13976"/>
    </source>
</evidence>
<dbReference type="EMBL" id="BAABME010006922">
    <property type="protein sequence ID" value="GAA0169646.1"/>
    <property type="molecule type" value="Genomic_DNA"/>
</dbReference>
<dbReference type="Pfam" id="PF13976">
    <property type="entry name" value="gag_pre-integrs"/>
    <property type="match status" value="1"/>
</dbReference>
<feature type="domain" description="GAG-pre-integrase" evidence="2">
    <location>
        <begin position="135"/>
        <end position="180"/>
    </location>
</feature>
<reference evidence="3 4" key="1">
    <citation type="submission" date="2024-01" db="EMBL/GenBank/DDBJ databases">
        <title>The complete chloroplast genome sequence of Lithospermum erythrorhizon: insights into the phylogenetic relationship among Boraginaceae species and the maternal lineages of purple gromwells.</title>
        <authorList>
            <person name="Okada T."/>
            <person name="Watanabe K."/>
        </authorList>
    </citation>
    <scope>NUCLEOTIDE SEQUENCE [LARGE SCALE GENOMIC DNA]</scope>
</reference>
<dbReference type="InterPro" id="IPR025724">
    <property type="entry name" value="GAG-pre-integrase_dom"/>
</dbReference>
<organism evidence="3 4">
    <name type="scientific">Lithospermum erythrorhizon</name>
    <name type="common">Purple gromwell</name>
    <name type="synonym">Lithospermum officinale var. erythrorhizon</name>
    <dbReference type="NCBI Taxonomy" id="34254"/>
    <lineage>
        <taxon>Eukaryota</taxon>
        <taxon>Viridiplantae</taxon>
        <taxon>Streptophyta</taxon>
        <taxon>Embryophyta</taxon>
        <taxon>Tracheophyta</taxon>
        <taxon>Spermatophyta</taxon>
        <taxon>Magnoliopsida</taxon>
        <taxon>eudicotyledons</taxon>
        <taxon>Gunneridae</taxon>
        <taxon>Pentapetalae</taxon>
        <taxon>asterids</taxon>
        <taxon>lamiids</taxon>
        <taxon>Boraginales</taxon>
        <taxon>Boraginaceae</taxon>
        <taxon>Boraginoideae</taxon>
        <taxon>Lithospermeae</taxon>
        <taxon>Lithospermum</taxon>
    </lineage>
</organism>
<sequence>MVCRSESPPSDATVRCRRVAGVFRARFRLRFSLVFLGRLALVSKVTEQSQIVPSPLIVQSPGPHATQKTEYRHPHGANTNGIDVVCHYCHKPGHLKRHYRKLQNNNRRTSSTHVASSTSYLTVKEIIGKGYESRGLYMLDVSKYIPLACSSVSSSYEAHCRLGHPSLSSLKKLCPQFNFVSALDFKSVVEAPHNSVTPSVSLPHTGASSIPEASVSSSLEPFANVYMRRKLNNVHNPPVADSCPTPSSKSQDPALR</sequence>
<protein>
    <recommendedName>
        <fullName evidence="2">GAG-pre-integrase domain-containing protein</fullName>
    </recommendedName>
</protein>
<keyword evidence="4" id="KW-1185">Reference proteome</keyword>
<evidence type="ECO:0000313" key="3">
    <source>
        <dbReference type="EMBL" id="GAA0169646.1"/>
    </source>
</evidence>
<proteinExistence type="predicted"/>
<dbReference type="AlphaFoldDB" id="A0AAV3R221"/>
<feature type="region of interest" description="Disordered" evidence="1">
    <location>
        <begin position="236"/>
        <end position="256"/>
    </location>
</feature>
<comment type="caution">
    <text evidence="3">The sequence shown here is derived from an EMBL/GenBank/DDBJ whole genome shotgun (WGS) entry which is preliminary data.</text>
</comment>